<organism evidence="1 2">
    <name type="scientific">Chondromyces apiculatus DSM 436</name>
    <dbReference type="NCBI Taxonomy" id="1192034"/>
    <lineage>
        <taxon>Bacteria</taxon>
        <taxon>Pseudomonadati</taxon>
        <taxon>Myxococcota</taxon>
        <taxon>Polyangia</taxon>
        <taxon>Polyangiales</taxon>
        <taxon>Polyangiaceae</taxon>
        <taxon>Chondromyces</taxon>
    </lineage>
</organism>
<proteinExistence type="predicted"/>
<dbReference type="EMBL" id="ASRX01000095">
    <property type="protein sequence ID" value="EYF00881.1"/>
    <property type="molecule type" value="Genomic_DNA"/>
</dbReference>
<gene>
    <name evidence="1" type="ORF">CAP_8898</name>
</gene>
<dbReference type="Proteomes" id="UP000019678">
    <property type="component" value="Unassembled WGS sequence"/>
</dbReference>
<reference evidence="1 2" key="1">
    <citation type="submission" date="2013-05" db="EMBL/GenBank/DDBJ databases">
        <title>Genome assembly of Chondromyces apiculatus DSM 436.</title>
        <authorList>
            <person name="Sharma G."/>
            <person name="Khatri I."/>
            <person name="Kaur C."/>
            <person name="Mayilraj S."/>
            <person name="Subramanian S."/>
        </authorList>
    </citation>
    <scope>NUCLEOTIDE SEQUENCE [LARGE SCALE GENOMIC DNA]</scope>
    <source>
        <strain evidence="1 2">DSM 436</strain>
    </source>
</reference>
<dbReference type="STRING" id="1192034.CAP_8898"/>
<comment type="caution">
    <text evidence="1">The sequence shown here is derived from an EMBL/GenBank/DDBJ whole genome shotgun (WGS) entry which is preliminary data.</text>
</comment>
<name>A0A017SX23_9BACT</name>
<accession>A0A017SX23</accession>
<evidence type="ECO:0000313" key="2">
    <source>
        <dbReference type="Proteomes" id="UP000019678"/>
    </source>
</evidence>
<evidence type="ECO:0000313" key="1">
    <source>
        <dbReference type="EMBL" id="EYF00881.1"/>
    </source>
</evidence>
<dbReference type="AlphaFoldDB" id="A0A017SX23"/>
<sequence length="66" mass="7212">MALQAPSRGATRRLRVKSPRCFRSALDPGSRPGCGLPRRGGVAFVQPRCAQRRCAQRRCASISSDQ</sequence>
<protein>
    <submittedName>
        <fullName evidence="1">Uncharacterized protein</fullName>
    </submittedName>
</protein>
<keyword evidence="2" id="KW-1185">Reference proteome</keyword>